<protein>
    <submittedName>
        <fullName evidence="2">N-acetyltransferase</fullName>
    </submittedName>
</protein>
<feature type="domain" description="N-acetyltransferase" evidence="1">
    <location>
        <begin position="17"/>
        <end position="177"/>
    </location>
</feature>
<keyword evidence="2" id="KW-0808">Transferase</keyword>
<dbReference type="Pfam" id="PF13302">
    <property type="entry name" value="Acetyltransf_3"/>
    <property type="match status" value="1"/>
</dbReference>
<dbReference type="OrthoDB" id="5292292at2"/>
<gene>
    <name evidence="2" type="ORF">C7S18_02390</name>
</gene>
<dbReference type="GO" id="GO:0008999">
    <property type="term" value="F:protein-N-terminal-alanine acetyltransferase activity"/>
    <property type="evidence" value="ECO:0007669"/>
    <property type="project" value="TreeGrafter"/>
</dbReference>
<dbReference type="InterPro" id="IPR000182">
    <property type="entry name" value="GNAT_dom"/>
</dbReference>
<dbReference type="PANTHER" id="PTHR43441">
    <property type="entry name" value="RIBOSOMAL-PROTEIN-SERINE ACETYLTRANSFERASE"/>
    <property type="match status" value="1"/>
</dbReference>
<dbReference type="RefSeq" id="WP_106890041.1">
    <property type="nucleotide sequence ID" value="NZ_CP027860.1"/>
</dbReference>
<dbReference type="Proteomes" id="UP000241074">
    <property type="component" value="Chromosome"/>
</dbReference>
<reference evidence="2 3" key="1">
    <citation type="submission" date="2018-03" db="EMBL/GenBank/DDBJ databases">
        <title>Ahniella affigens gen. nov., sp. nov., a gammaproteobacterium isolated from sandy soil near a stream.</title>
        <authorList>
            <person name="Ko Y."/>
            <person name="Kim J.-H."/>
        </authorList>
    </citation>
    <scope>NUCLEOTIDE SEQUENCE [LARGE SCALE GENOMIC DNA]</scope>
    <source>
        <strain evidence="2 3">D13</strain>
    </source>
</reference>
<dbReference type="KEGG" id="xba:C7S18_02390"/>
<reference evidence="2 3" key="2">
    <citation type="submission" date="2018-03" db="EMBL/GenBank/DDBJ databases">
        <authorList>
            <person name="Keele B.F."/>
        </authorList>
    </citation>
    <scope>NUCLEOTIDE SEQUENCE [LARGE SCALE GENOMIC DNA]</scope>
    <source>
        <strain evidence="2 3">D13</strain>
    </source>
</reference>
<dbReference type="InterPro" id="IPR051908">
    <property type="entry name" value="Ribosomal_N-acetyltransferase"/>
</dbReference>
<evidence type="ECO:0000259" key="1">
    <source>
        <dbReference type="PROSITE" id="PS51186"/>
    </source>
</evidence>
<keyword evidence="3" id="KW-1185">Reference proteome</keyword>
<dbReference type="Gene3D" id="3.40.630.30">
    <property type="match status" value="1"/>
</dbReference>
<evidence type="ECO:0000313" key="3">
    <source>
        <dbReference type="Proteomes" id="UP000241074"/>
    </source>
</evidence>
<dbReference type="AlphaFoldDB" id="A0A2P1PMP7"/>
<sequence length="205" mass="22177">MARPRFAPNLQLEQDGLVLRPWQRTDQAALSALVHASKAELSARLDWCHAGYAEADAAAWITFSEQVWDAGSEFPFAVLDSTGLLLGSMGLNQINHAHRSANLGYWMGTPHCGRGVATRAARILCAHAFQTLALNRIEVVTLLDNFASQRVAEKLGARFECNARNRLVAQGLPRPARVYGLIPEDLANGLLGGSESGHAGRSNPP</sequence>
<dbReference type="PANTHER" id="PTHR43441:SF10">
    <property type="entry name" value="ACETYLTRANSFERASE"/>
    <property type="match status" value="1"/>
</dbReference>
<accession>A0A2P1PMP7</accession>
<dbReference type="SUPFAM" id="SSF55729">
    <property type="entry name" value="Acyl-CoA N-acyltransferases (Nat)"/>
    <property type="match status" value="1"/>
</dbReference>
<proteinExistence type="predicted"/>
<dbReference type="EMBL" id="CP027860">
    <property type="protein sequence ID" value="AVP96112.1"/>
    <property type="molecule type" value="Genomic_DNA"/>
</dbReference>
<dbReference type="PROSITE" id="PS51186">
    <property type="entry name" value="GNAT"/>
    <property type="match status" value="1"/>
</dbReference>
<dbReference type="InterPro" id="IPR016181">
    <property type="entry name" value="Acyl_CoA_acyltransferase"/>
</dbReference>
<name>A0A2P1PMP7_9GAMM</name>
<evidence type="ECO:0000313" key="2">
    <source>
        <dbReference type="EMBL" id="AVP96112.1"/>
    </source>
</evidence>
<dbReference type="GO" id="GO:0005737">
    <property type="term" value="C:cytoplasm"/>
    <property type="evidence" value="ECO:0007669"/>
    <property type="project" value="TreeGrafter"/>
</dbReference>
<dbReference type="GO" id="GO:1990189">
    <property type="term" value="F:protein N-terminal-serine acetyltransferase activity"/>
    <property type="evidence" value="ECO:0007669"/>
    <property type="project" value="TreeGrafter"/>
</dbReference>
<organism evidence="2 3">
    <name type="scientific">Ahniella affigens</name>
    <dbReference type="NCBI Taxonomy" id="2021234"/>
    <lineage>
        <taxon>Bacteria</taxon>
        <taxon>Pseudomonadati</taxon>
        <taxon>Pseudomonadota</taxon>
        <taxon>Gammaproteobacteria</taxon>
        <taxon>Lysobacterales</taxon>
        <taxon>Rhodanobacteraceae</taxon>
        <taxon>Ahniella</taxon>
    </lineage>
</organism>